<organism evidence="1">
    <name type="scientific">gut metagenome</name>
    <dbReference type="NCBI Taxonomy" id="749906"/>
    <lineage>
        <taxon>unclassified sequences</taxon>
        <taxon>metagenomes</taxon>
        <taxon>organismal metagenomes</taxon>
    </lineage>
</organism>
<comment type="caution">
    <text evidence="1">The sequence shown here is derived from an EMBL/GenBank/DDBJ whole genome shotgun (WGS) entry which is preliminary data.</text>
</comment>
<evidence type="ECO:0000313" key="1">
    <source>
        <dbReference type="EMBL" id="EJX09183.1"/>
    </source>
</evidence>
<reference evidence="1" key="1">
    <citation type="journal article" date="2012" name="PLoS ONE">
        <title>Gene sets for utilization of primary and secondary nutrition supplies in the distal gut of endangered iberian lynx.</title>
        <authorList>
            <person name="Alcaide M."/>
            <person name="Messina E."/>
            <person name="Richter M."/>
            <person name="Bargiela R."/>
            <person name="Peplies J."/>
            <person name="Huws S.A."/>
            <person name="Newbold C.J."/>
            <person name="Golyshin P.N."/>
            <person name="Simon M.A."/>
            <person name="Lopez G."/>
            <person name="Yakimov M.M."/>
            <person name="Ferrer M."/>
        </authorList>
    </citation>
    <scope>NUCLEOTIDE SEQUENCE</scope>
</reference>
<accession>J9H0L2</accession>
<protein>
    <submittedName>
        <fullName evidence="1">Uncharacterized protein</fullName>
    </submittedName>
</protein>
<proteinExistence type="predicted"/>
<feature type="non-terminal residue" evidence="1">
    <location>
        <position position="22"/>
    </location>
</feature>
<dbReference type="EMBL" id="AMCI01000443">
    <property type="protein sequence ID" value="EJX09183.1"/>
    <property type="molecule type" value="Genomic_DNA"/>
</dbReference>
<sequence>MGAGEAATGIAQLIVEAMVEEG</sequence>
<gene>
    <name evidence="1" type="ORF">EVA_02711</name>
</gene>
<dbReference type="AlphaFoldDB" id="J9H0L2"/>
<name>J9H0L2_9ZZZZ</name>